<reference evidence="1 2" key="1">
    <citation type="submission" date="2024-10" db="EMBL/GenBank/DDBJ databases">
        <title>The Natural Products Discovery Center: Release of the First 8490 Sequenced Strains for Exploring Actinobacteria Biosynthetic Diversity.</title>
        <authorList>
            <person name="Kalkreuter E."/>
            <person name="Kautsar S.A."/>
            <person name="Yang D."/>
            <person name="Bader C.D."/>
            <person name="Teijaro C.N."/>
            <person name="Fluegel L."/>
            <person name="Davis C.M."/>
            <person name="Simpson J.R."/>
            <person name="Lauterbach L."/>
            <person name="Steele A.D."/>
            <person name="Gui C."/>
            <person name="Meng S."/>
            <person name="Li G."/>
            <person name="Viehrig K."/>
            <person name="Ye F."/>
            <person name="Su P."/>
            <person name="Kiefer A.F."/>
            <person name="Nichols A."/>
            <person name="Cepeda A.J."/>
            <person name="Yan W."/>
            <person name="Fan B."/>
            <person name="Jiang Y."/>
            <person name="Adhikari A."/>
            <person name="Zheng C.-J."/>
            <person name="Schuster L."/>
            <person name="Cowan T.M."/>
            <person name="Smanski M.J."/>
            <person name="Chevrette M.G."/>
            <person name="De Carvalho L.P.S."/>
            <person name="Shen B."/>
        </authorList>
    </citation>
    <scope>NUCLEOTIDE SEQUENCE [LARGE SCALE GENOMIC DNA]</scope>
    <source>
        <strain evidence="1 2">NPDC018013</strain>
    </source>
</reference>
<name>A0ABW7REC1_9ACTN</name>
<dbReference type="RefSeq" id="WP_190233204.1">
    <property type="nucleotide sequence ID" value="NZ_CP108413.1"/>
</dbReference>
<organism evidence="1 2">
    <name type="scientific">Streptomyces celluloflavus</name>
    <dbReference type="NCBI Taxonomy" id="58344"/>
    <lineage>
        <taxon>Bacteria</taxon>
        <taxon>Bacillati</taxon>
        <taxon>Actinomycetota</taxon>
        <taxon>Actinomycetes</taxon>
        <taxon>Kitasatosporales</taxon>
        <taxon>Streptomycetaceae</taxon>
        <taxon>Streptomyces</taxon>
    </lineage>
</organism>
<evidence type="ECO:0000313" key="1">
    <source>
        <dbReference type="EMBL" id="MFH8585294.1"/>
    </source>
</evidence>
<comment type="caution">
    <text evidence="1">The sequence shown here is derived from an EMBL/GenBank/DDBJ whole genome shotgun (WGS) entry which is preliminary data.</text>
</comment>
<sequence>MRTAIAAVAAPVYGTARAAGIRRAPADAPRPPYGAAGARGRIAPCAHRGIPDAAHVS</sequence>
<gene>
    <name evidence="1" type="ORF">ACH4GP_12935</name>
</gene>
<keyword evidence="2" id="KW-1185">Reference proteome</keyword>
<evidence type="ECO:0000313" key="2">
    <source>
        <dbReference type="Proteomes" id="UP001610990"/>
    </source>
</evidence>
<dbReference type="EMBL" id="JBIRGH010000006">
    <property type="protein sequence ID" value="MFH8585294.1"/>
    <property type="molecule type" value="Genomic_DNA"/>
</dbReference>
<dbReference type="Proteomes" id="UP001610990">
    <property type="component" value="Unassembled WGS sequence"/>
</dbReference>
<accession>A0ABW7REC1</accession>
<proteinExistence type="predicted"/>
<dbReference type="GeneID" id="97379201"/>
<protein>
    <submittedName>
        <fullName evidence="1">Uncharacterized protein</fullName>
    </submittedName>
</protein>